<proteinExistence type="predicted"/>
<name>A0A9N9H684_9GLOM</name>
<accession>A0A9N9H684</accession>
<feature type="region of interest" description="Disordered" evidence="1">
    <location>
        <begin position="1"/>
        <end position="43"/>
    </location>
</feature>
<feature type="non-terminal residue" evidence="2">
    <location>
        <position position="1"/>
    </location>
</feature>
<reference evidence="2" key="1">
    <citation type="submission" date="2021-06" db="EMBL/GenBank/DDBJ databases">
        <authorList>
            <person name="Kallberg Y."/>
            <person name="Tangrot J."/>
            <person name="Rosling A."/>
        </authorList>
    </citation>
    <scope>NUCLEOTIDE SEQUENCE</scope>
    <source>
        <strain evidence="2">IA702</strain>
    </source>
</reference>
<evidence type="ECO:0000313" key="2">
    <source>
        <dbReference type="EMBL" id="CAG8661720.1"/>
    </source>
</evidence>
<dbReference type="Proteomes" id="UP000789572">
    <property type="component" value="Unassembled WGS sequence"/>
</dbReference>
<organism evidence="2 3">
    <name type="scientific">Paraglomus occultum</name>
    <dbReference type="NCBI Taxonomy" id="144539"/>
    <lineage>
        <taxon>Eukaryota</taxon>
        <taxon>Fungi</taxon>
        <taxon>Fungi incertae sedis</taxon>
        <taxon>Mucoromycota</taxon>
        <taxon>Glomeromycotina</taxon>
        <taxon>Glomeromycetes</taxon>
        <taxon>Paraglomerales</taxon>
        <taxon>Paraglomeraceae</taxon>
        <taxon>Paraglomus</taxon>
    </lineage>
</organism>
<dbReference type="AlphaFoldDB" id="A0A9N9H684"/>
<gene>
    <name evidence="2" type="ORF">POCULU_LOCUS10494</name>
</gene>
<dbReference type="EMBL" id="CAJVPJ010005468">
    <property type="protein sequence ID" value="CAG8661720.1"/>
    <property type="molecule type" value="Genomic_DNA"/>
</dbReference>
<feature type="compositionally biased region" description="Polar residues" evidence="1">
    <location>
        <begin position="33"/>
        <end position="43"/>
    </location>
</feature>
<comment type="caution">
    <text evidence="2">The sequence shown here is derived from an EMBL/GenBank/DDBJ whole genome shotgun (WGS) entry which is preliminary data.</text>
</comment>
<protein>
    <submittedName>
        <fullName evidence="2">5786_t:CDS:1</fullName>
    </submittedName>
</protein>
<evidence type="ECO:0000313" key="3">
    <source>
        <dbReference type="Proteomes" id="UP000789572"/>
    </source>
</evidence>
<sequence>IEYNKPEQETESSMVNDEQSMKEIEYNKPGPETESSVINDEQI</sequence>
<keyword evidence="3" id="KW-1185">Reference proteome</keyword>
<evidence type="ECO:0000256" key="1">
    <source>
        <dbReference type="SAM" id="MobiDB-lite"/>
    </source>
</evidence>